<dbReference type="Proteomes" id="UP000243374">
    <property type="component" value="Unassembled WGS sequence"/>
</dbReference>
<keyword evidence="3" id="KW-1185">Reference proteome</keyword>
<dbReference type="AlphaFoldDB" id="A0A662Z784"/>
<dbReference type="OrthoDB" id="7061242at2"/>
<gene>
    <name evidence="2" type="ORF">SAMN04487865_100619</name>
</gene>
<feature type="compositionally biased region" description="Polar residues" evidence="1">
    <location>
        <begin position="159"/>
        <end position="169"/>
    </location>
</feature>
<organism evidence="2 3">
    <name type="scientific">Succinivibrio dextrinosolvens</name>
    <dbReference type="NCBI Taxonomy" id="83771"/>
    <lineage>
        <taxon>Bacteria</taxon>
        <taxon>Pseudomonadati</taxon>
        <taxon>Pseudomonadota</taxon>
        <taxon>Gammaproteobacteria</taxon>
        <taxon>Aeromonadales</taxon>
        <taxon>Succinivibrionaceae</taxon>
        <taxon>Succinivibrio</taxon>
    </lineage>
</organism>
<dbReference type="RefSeq" id="WP_074839216.1">
    <property type="nucleotide sequence ID" value="NZ_CP047056.1"/>
</dbReference>
<evidence type="ECO:0000256" key="1">
    <source>
        <dbReference type="SAM" id="MobiDB-lite"/>
    </source>
</evidence>
<proteinExistence type="predicted"/>
<feature type="compositionally biased region" description="Basic and acidic residues" evidence="1">
    <location>
        <begin position="148"/>
        <end position="157"/>
    </location>
</feature>
<feature type="region of interest" description="Disordered" evidence="1">
    <location>
        <begin position="43"/>
        <end position="69"/>
    </location>
</feature>
<feature type="region of interest" description="Disordered" evidence="1">
    <location>
        <begin position="148"/>
        <end position="182"/>
    </location>
</feature>
<protein>
    <submittedName>
        <fullName evidence="2">Uncharacterized protein</fullName>
    </submittedName>
</protein>
<feature type="region of interest" description="Disordered" evidence="1">
    <location>
        <begin position="194"/>
        <end position="226"/>
    </location>
</feature>
<evidence type="ECO:0000313" key="3">
    <source>
        <dbReference type="Proteomes" id="UP000243374"/>
    </source>
</evidence>
<name>A0A662Z784_9GAMM</name>
<dbReference type="EMBL" id="FOSF01000006">
    <property type="protein sequence ID" value="SFJ88990.1"/>
    <property type="molecule type" value="Genomic_DNA"/>
</dbReference>
<sequence>MNTIFIKQLMLLSFFLLGINGIVFAKLPVEKVEKDNAKVLFSQDAESEDVEADTEDKDDDADSEQASNQTEMFEDVISQAKNYHDNLLKTNKSLSPKQNLLRSIAEDNAEQAVINRNHVDAPDPLLEEGRYLYNQDVARERGKIIMKESGRDKKASEKSLASTFNSISHNKPLKKKDNKESSTVAEYKLKAKKLSELKNNKNKDKEEEDRDVTYKNQAEALSESFR</sequence>
<evidence type="ECO:0000313" key="2">
    <source>
        <dbReference type="EMBL" id="SFJ88990.1"/>
    </source>
</evidence>
<accession>A0A662Z784</accession>
<feature type="compositionally biased region" description="Acidic residues" evidence="1">
    <location>
        <begin position="45"/>
        <end position="63"/>
    </location>
</feature>
<feature type="compositionally biased region" description="Basic and acidic residues" evidence="1">
    <location>
        <begin position="194"/>
        <end position="205"/>
    </location>
</feature>
<reference evidence="2 3" key="1">
    <citation type="submission" date="2016-10" db="EMBL/GenBank/DDBJ databases">
        <authorList>
            <person name="Varghese N."/>
            <person name="Submissions S."/>
        </authorList>
    </citation>
    <scope>NUCLEOTIDE SEQUENCE [LARGE SCALE GENOMIC DNA]</scope>
    <source>
        <strain evidence="2 3">22B</strain>
    </source>
</reference>